<dbReference type="InterPro" id="IPR036852">
    <property type="entry name" value="Peptidase_S8/S53_dom_sf"/>
</dbReference>
<evidence type="ECO:0000313" key="3">
    <source>
        <dbReference type="EMBL" id="GGU27776.1"/>
    </source>
</evidence>
<keyword evidence="4" id="KW-1185">Reference proteome</keyword>
<feature type="region of interest" description="Disordered" evidence="1">
    <location>
        <begin position="393"/>
        <end position="427"/>
    </location>
</feature>
<name>A0ABQ2UHI7_9PSEU</name>
<evidence type="ECO:0000313" key="4">
    <source>
        <dbReference type="Proteomes" id="UP000649573"/>
    </source>
</evidence>
<dbReference type="Gene3D" id="3.40.50.200">
    <property type="entry name" value="Peptidase S8/S53 domain"/>
    <property type="match status" value="1"/>
</dbReference>
<organism evidence="3 4">
    <name type="scientific">Lentzea flava</name>
    <dbReference type="NCBI Taxonomy" id="103732"/>
    <lineage>
        <taxon>Bacteria</taxon>
        <taxon>Bacillati</taxon>
        <taxon>Actinomycetota</taxon>
        <taxon>Actinomycetes</taxon>
        <taxon>Pseudonocardiales</taxon>
        <taxon>Pseudonocardiaceae</taxon>
        <taxon>Lentzea</taxon>
    </lineage>
</organism>
<proteinExistence type="predicted"/>
<protein>
    <recommendedName>
        <fullName evidence="2">Peptidase S8/S53 domain-containing protein</fullName>
    </recommendedName>
</protein>
<comment type="caution">
    <text evidence="3">The sequence shown here is derived from an EMBL/GenBank/DDBJ whole genome shotgun (WGS) entry which is preliminary data.</text>
</comment>
<dbReference type="CDD" id="cd00306">
    <property type="entry name" value="Peptidases_S8_S53"/>
    <property type="match status" value="1"/>
</dbReference>
<reference evidence="4" key="1">
    <citation type="journal article" date="2019" name="Int. J. Syst. Evol. Microbiol.">
        <title>The Global Catalogue of Microorganisms (GCM) 10K type strain sequencing project: providing services to taxonomists for standard genome sequencing and annotation.</title>
        <authorList>
            <consortium name="The Broad Institute Genomics Platform"/>
            <consortium name="The Broad Institute Genome Sequencing Center for Infectious Disease"/>
            <person name="Wu L."/>
            <person name="Ma J."/>
        </authorList>
    </citation>
    <scope>NUCLEOTIDE SEQUENCE [LARGE SCALE GENOMIC DNA]</scope>
    <source>
        <strain evidence="4">JCM 3296</strain>
    </source>
</reference>
<feature type="domain" description="Peptidase S8/S53" evidence="2">
    <location>
        <begin position="135"/>
        <end position="378"/>
    </location>
</feature>
<dbReference type="RefSeq" id="WP_189253328.1">
    <property type="nucleotide sequence ID" value="NZ_BMRE01000005.1"/>
</dbReference>
<evidence type="ECO:0000259" key="2">
    <source>
        <dbReference type="Pfam" id="PF00082"/>
    </source>
</evidence>
<dbReference type="Proteomes" id="UP000649573">
    <property type="component" value="Unassembled WGS sequence"/>
</dbReference>
<dbReference type="Pfam" id="PF00082">
    <property type="entry name" value="Peptidase_S8"/>
    <property type="match status" value="1"/>
</dbReference>
<dbReference type="InterPro" id="IPR000209">
    <property type="entry name" value="Peptidase_S8/S53_dom"/>
</dbReference>
<dbReference type="EMBL" id="BMRE01000005">
    <property type="protein sequence ID" value="GGU27776.1"/>
    <property type="molecule type" value="Genomic_DNA"/>
</dbReference>
<accession>A0ABQ2UHI7</accession>
<dbReference type="SUPFAM" id="SSF52743">
    <property type="entry name" value="Subtilisin-like"/>
    <property type="match status" value="1"/>
</dbReference>
<evidence type="ECO:0000256" key="1">
    <source>
        <dbReference type="SAM" id="MobiDB-lite"/>
    </source>
</evidence>
<gene>
    <name evidence="3" type="ORF">GCM10010178_20040</name>
</gene>
<sequence>MTTPVESECEDLNGAGQLVVDSIHRDAVEKVLAELKIQATEVGSAPAFDLTLLDLEHGPVPGHDDTQPVADLDPVLNEVRARFAGRCGGWVPLIGKNRQMNSVFGAYPQTKSHTLWDPKPVDRPSGWLTEHAGKGEGVRVGLLDTRIYEHEAIPGEAIEPMGFTLDKAPDSVFFEAGHGIFMAGLILNQAPAAKLVARAALKDDGKASAWCVVKQLEKFYLDEPKDRVQVLVLASGCRTHDGKAPLILERAIERLNRRMLVVAAAGNHGAMSGMSRDLQITRNSPTWPAALRDVVAVGLPTPFPDEDGEFERLDYSPDLPWVTCTVDPGPRGEFVSAYFKSTAVTLQSGAPLKGLKSGFVSWRGTSCAAAHLGGLIAAKMAEDEVDARTAFESLSRGSDSVAKPYEWEPEPQGATTPPRAATVGPKE</sequence>